<dbReference type="AlphaFoldDB" id="A9VB09"/>
<dbReference type="GO" id="GO:0005525">
    <property type="term" value="F:GTP binding"/>
    <property type="evidence" value="ECO:0007669"/>
    <property type="project" value="UniProtKB-KW"/>
</dbReference>
<evidence type="ECO:0000313" key="5">
    <source>
        <dbReference type="Proteomes" id="UP000001357"/>
    </source>
</evidence>
<dbReference type="NCBIfam" id="TIGR00231">
    <property type="entry name" value="small_GTP"/>
    <property type="match status" value="1"/>
</dbReference>
<dbReference type="GO" id="GO:0006886">
    <property type="term" value="P:intracellular protein transport"/>
    <property type="evidence" value="ECO:0000318"/>
    <property type="project" value="GO_Central"/>
</dbReference>
<name>A9VB09_MONBE</name>
<dbReference type="SMART" id="SM00175">
    <property type="entry name" value="RAB"/>
    <property type="match status" value="1"/>
</dbReference>
<dbReference type="PANTHER" id="PTHR47981:SF39">
    <property type="entry name" value="RAS-RELATED PROTEIN RAB"/>
    <property type="match status" value="1"/>
</dbReference>
<evidence type="ECO:0008006" key="6">
    <source>
        <dbReference type="Google" id="ProtNLM"/>
    </source>
</evidence>
<dbReference type="InParanoid" id="A9VB09"/>
<evidence type="ECO:0000256" key="3">
    <source>
        <dbReference type="ARBA" id="ARBA00023134"/>
    </source>
</evidence>
<dbReference type="SMART" id="SM00174">
    <property type="entry name" value="RHO"/>
    <property type="match status" value="1"/>
</dbReference>
<dbReference type="InterPro" id="IPR005225">
    <property type="entry name" value="Small_GTP-bd"/>
</dbReference>
<dbReference type="InterPro" id="IPR001806">
    <property type="entry name" value="Small_GTPase"/>
</dbReference>
<dbReference type="PROSITE" id="PS51421">
    <property type="entry name" value="RAS"/>
    <property type="match status" value="1"/>
</dbReference>
<dbReference type="STRING" id="81824.A9VB09"/>
<evidence type="ECO:0000256" key="2">
    <source>
        <dbReference type="ARBA" id="ARBA00022741"/>
    </source>
</evidence>
<protein>
    <recommendedName>
        <fullName evidence="6">Ras-related protein Rab</fullName>
    </recommendedName>
</protein>
<dbReference type="GO" id="GO:0012505">
    <property type="term" value="C:endomembrane system"/>
    <property type="evidence" value="ECO:0000318"/>
    <property type="project" value="GO_Central"/>
</dbReference>
<dbReference type="Gene3D" id="3.40.50.300">
    <property type="entry name" value="P-loop containing nucleotide triphosphate hydrolases"/>
    <property type="match status" value="1"/>
</dbReference>
<dbReference type="SUPFAM" id="SSF52540">
    <property type="entry name" value="P-loop containing nucleoside triphosphate hydrolases"/>
    <property type="match status" value="1"/>
</dbReference>
<dbReference type="GO" id="GO:0042470">
    <property type="term" value="C:melanosome"/>
    <property type="evidence" value="ECO:0000318"/>
    <property type="project" value="GO_Central"/>
</dbReference>
<sequence length="305" mass="33439">MAVGIRGWDTRSTAIAKIPKRGCNISPCPCIAKAPKASQENRSLRSGQVAYPNALTTTLVAVRHRLTHVELHENDGSSCLCACSKLLAAGFIVIRIRVKRFHASAHTCSHATGKTSLIKRYVDGSFDSEYKLSIGVDFSLKNLTIDDQPIALQLWDIAGHERYRSMTSTYYRYAMAAVLVFDLSRPATFDSIVKWHTDLNDKVMLANGDRVPAILIANKADSILGPIDEAMLDEYCSKHGFLGWFATSAKTGQNIGEAFETLAREVIRVANEAGTTSKDPSSLNVRGDGQEQWPAKRLEVSCCSS</sequence>
<dbReference type="GeneID" id="5895195"/>
<accession>A9VB09</accession>
<proteinExistence type="inferred from homology"/>
<dbReference type="KEGG" id="mbr:MONBRDRAFT_38928"/>
<dbReference type="Pfam" id="PF00071">
    <property type="entry name" value="Ras"/>
    <property type="match status" value="1"/>
</dbReference>
<dbReference type="SMART" id="SM00176">
    <property type="entry name" value="RAN"/>
    <property type="match status" value="1"/>
</dbReference>
<comment type="similarity">
    <text evidence="1">Belongs to the small GTPase superfamily. Rab family.</text>
</comment>
<reference evidence="4 5" key="1">
    <citation type="journal article" date="2008" name="Nature">
        <title>The genome of the choanoflagellate Monosiga brevicollis and the origin of metazoans.</title>
        <authorList>
            <consortium name="JGI Sequencing"/>
            <person name="King N."/>
            <person name="Westbrook M.J."/>
            <person name="Young S.L."/>
            <person name="Kuo A."/>
            <person name="Abedin M."/>
            <person name="Chapman J."/>
            <person name="Fairclough S."/>
            <person name="Hellsten U."/>
            <person name="Isogai Y."/>
            <person name="Letunic I."/>
            <person name="Marr M."/>
            <person name="Pincus D."/>
            <person name="Putnam N."/>
            <person name="Rokas A."/>
            <person name="Wright K.J."/>
            <person name="Zuzow R."/>
            <person name="Dirks W."/>
            <person name="Good M."/>
            <person name="Goodstein D."/>
            <person name="Lemons D."/>
            <person name="Li W."/>
            <person name="Lyons J.B."/>
            <person name="Morris A."/>
            <person name="Nichols S."/>
            <person name="Richter D.J."/>
            <person name="Salamov A."/>
            <person name="Bork P."/>
            <person name="Lim W.A."/>
            <person name="Manning G."/>
            <person name="Miller W.T."/>
            <person name="McGinnis W."/>
            <person name="Shapiro H."/>
            <person name="Tjian R."/>
            <person name="Grigoriev I.V."/>
            <person name="Rokhsar D."/>
        </authorList>
    </citation>
    <scope>NUCLEOTIDE SEQUENCE [LARGE SCALE GENOMIC DNA]</scope>
    <source>
        <strain evidence="5">MX1 / ATCC 50154</strain>
    </source>
</reference>
<dbReference type="eggNOG" id="KOG4423">
    <property type="taxonomic scope" value="Eukaryota"/>
</dbReference>
<dbReference type="GO" id="GO:0003924">
    <property type="term" value="F:GTPase activity"/>
    <property type="evidence" value="ECO:0000318"/>
    <property type="project" value="GO_Central"/>
</dbReference>
<gene>
    <name evidence="4" type="ORF">MONBRDRAFT_38928</name>
</gene>
<dbReference type="GO" id="GO:0005802">
    <property type="term" value="C:trans-Golgi network"/>
    <property type="evidence" value="ECO:0000318"/>
    <property type="project" value="GO_Central"/>
</dbReference>
<dbReference type="PRINTS" id="PR00449">
    <property type="entry name" value="RASTRNSFRMNG"/>
</dbReference>
<dbReference type="FunFam" id="3.40.50.300:FF:002133">
    <property type="entry name" value="Ras family protein"/>
    <property type="match status" value="1"/>
</dbReference>
<keyword evidence="5" id="KW-1185">Reference proteome</keyword>
<dbReference type="RefSeq" id="XP_001749931.1">
    <property type="nucleotide sequence ID" value="XM_001749879.1"/>
</dbReference>
<keyword evidence="2" id="KW-0547">Nucleotide-binding</keyword>
<dbReference type="InterPro" id="IPR027417">
    <property type="entry name" value="P-loop_NTPase"/>
</dbReference>
<dbReference type="PANTHER" id="PTHR47981">
    <property type="entry name" value="RAB FAMILY"/>
    <property type="match status" value="1"/>
</dbReference>
<dbReference type="PROSITE" id="PS51419">
    <property type="entry name" value="RAB"/>
    <property type="match status" value="1"/>
</dbReference>
<dbReference type="SMART" id="SM00173">
    <property type="entry name" value="RAS"/>
    <property type="match status" value="1"/>
</dbReference>
<dbReference type="Proteomes" id="UP000001357">
    <property type="component" value="Unassembled WGS sequence"/>
</dbReference>
<evidence type="ECO:0000313" key="4">
    <source>
        <dbReference type="EMBL" id="EDQ85310.1"/>
    </source>
</evidence>
<dbReference type="GO" id="GO:0032438">
    <property type="term" value="P:melanosome organization"/>
    <property type="evidence" value="ECO:0000318"/>
    <property type="project" value="GO_Central"/>
</dbReference>
<evidence type="ECO:0000256" key="1">
    <source>
        <dbReference type="ARBA" id="ARBA00006270"/>
    </source>
</evidence>
<keyword evidence="3" id="KW-0342">GTP-binding</keyword>
<dbReference type="EMBL" id="CH991575">
    <property type="protein sequence ID" value="EDQ85310.1"/>
    <property type="molecule type" value="Genomic_DNA"/>
</dbReference>
<organism evidence="4 5">
    <name type="scientific">Monosiga brevicollis</name>
    <name type="common">Choanoflagellate</name>
    <dbReference type="NCBI Taxonomy" id="81824"/>
    <lineage>
        <taxon>Eukaryota</taxon>
        <taxon>Choanoflagellata</taxon>
        <taxon>Craspedida</taxon>
        <taxon>Salpingoecidae</taxon>
        <taxon>Monosiga</taxon>
    </lineage>
</organism>